<reference evidence="2 3" key="1">
    <citation type="submission" date="2020-07" db="EMBL/GenBank/DDBJ databases">
        <authorList>
            <person name="Sun Q."/>
        </authorList>
    </citation>
    <scope>NUCLEOTIDE SEQUENCE [LARGE SCALE GENOMIC DNA]</scope>
    <source>
        <strain evidence="2 3">CGMCC 1.13654</strain>
    </source>
</reference>
<dbReference type="EMBL" id="JACEIB010000025">
    <property type="protein sequence ID" value="MBA2935444.1"/>
    <property type="molecule type" value="Genomic_DNA"/>
</dbReference>
<sequence>MGSVTANRAWHLLVAILAAIGLGIEYDVTVGGHPGQLAGRTIVFLSFFTILTNALAMTASIGAAIGEGRLHRWAASPGTSTAISVHITVVAVIFQLLLAGLIHLTAIGWWGNMLVHQLVPGLWLVGWIAFAPHGGIDRLAPLRWLIYPLAYTAWVLIHGAITGWYPYPFMDVGKYGARPTAQKMAVIALFFAGLGYAYRWIDGRLAIIRQNRSR</sequence>
<feature type="transmembrane region" description="Helical" evidence="1">
    <location>
        <begin position="12"/>
        <end position="30"/>
    </location>
</feature>
<keyword evidence="1" id="KW-1133">Transmembrane helix</keyword>
<gene>
    <name evidence="2" type="ORF">HZF05_15260</name>
</gene>
<feature type="transmembrane region" description="Helical" evidence="1">
    <location>
        <begin position="113"/>
        <end position="132"/>
    </location>
</feature>
<keyword evidence="3" id="KW-1185">Reference proteome</keyword>
<feature type="transmembrane region" description="Helical" evidence="1">
    <location>
        <begin position="42"/>
        <end position="65"/>
    </location>
</feature>
<organism evidence="2 3">
    <name type="scientific">Sphingomonas chungangi</name>
    <dbReference type="NCBI Taxonomy" id="2683589"/>
    <lineage>
        <taxon>Bacteria</taxon>
        <taxon>Pseudomonadati</taxon>
        <taxon>Pseudomonadota</taxon>
        <taxon>Alphaproteobacteria</taxon>
        <taxon>Sphingomonadales</taxon>
        <taxon>Sphingomonadaceae</taxon>
        <taxon>Sphingomonas</taxon>
    </lineage>
</organism>
<keyword evidence="1" id="KW-0472">Membrane</keyword>
<name>A0A838L8E2_9SPHN</name>
<evidence type="ECO:0000256" key="1">
    <source>
        <dbReference type="SAM" id="Phobius"/>
    </source>
</evidence>
<feature type="transmembrane region" description="Helical" evidence="1">
    <location>
        <begin position="184"/>
        <end position="201"/>
    </location>
</feature>
<dbReference type="NCBIfam" id="NF038065">
    <property type="entry name" value="Pr6Pr"/>
    <property type="match status" value="1"/>
</dbReference>
<comment type="caution">
    <text evidence="2">The sequence shown here is derived from an EMBL/GenBank/DDBJ whole genome shotgun (WGS) entry which is preliminary data.</text>
</comment>
<evidence type="ECO:0000313" key="2">
    <source>
        <dbReference type="EMBL" id="MBA2935444.1"/>
    </source>
</evidence>
<feature type="transmembrane region" description="Helical" evidence="1">
    <location>
        <begin position="144"/>
        <end position="164"/>
    </location>
</feature>
<evidence type="ECO:0000313" key="3">
    <source>
        <dbReference type="Proteomes" id="UP000570166"/>
    </source>
</evidence>
<dbReference type="Proteomes" id="UP000570166">
    <property type="component" value="Unassembled WGS sequence"/>
</dbReference>
<feature type="transmembrane region" description="Helical" evidence="1">
    <location>
        <begin position="85"/>
        <end position="107"/>
    </location>
</feature>
<accession>A0A838L8E2</accession>
<proteinExistence type="predicted"/>
<dbReference type="AlphaFoldDB" id="A0A838L8E2"/>
<keyword evidence="1" id="KW-0812">Transmembrane</keyword>
<protein>
    <submittedName>
        <fullName evidence="2">Pr6Pr family membrane protein</fullName>
    </submittedName>
</protein>
<dbReference type="InterPro" id="IPR049713">
    <property type="entry name" value="Pr6Pr-like"/>
</dbReference>